<name>A0A7Z7INR1_9MYCO</name>
<reference evidence="2 3" key="1">
    <citation type="submission" date="2017-10" db="EMBL/GenBank/DDBJ databases">
        <authorList>
            <consortium name="Urmite Genomes"/>
        </authorList>
    </citation>
    <scope>NUCLEOTIDE SEQUENCE [LARGE SCALE GENOMIC DNA]</scope>
    <source>
        <strain evidence="2 3">FB-527</strain>
    </source>
</reference>
<dbReference type="InterPro" id="IPR021944">
    <property type="entry name" value="DUF3560"/>
</dbReference>
<proteinExistence type="predicted"/>
<keyword evidence="3" id="KW-1185">Reference proteome</keyword>
<dbReference type="RefSeq" id="WP_186244519.1">
    <property type="nucleotide sequence ID" value="NZ_OCTY01000002.1"/>
</dbReference>
<dbReference type="AlphaFoldDB" id="A0A7Z7INR1"/>
<protein>
    <recommendedName>
        <fullName evidence="4">DUF3560 domain-containing protein</fullName>
    </recommendedName>
</protein>
<evidence type="ECO:0000313" key="2">
    <source>
        <dbReference type="EMBL" id="SOJ57009.1"/>
    </source>
</evidence>
<comment type="caution">
    <text evidence="2">The sequence shown here is derived from an EMBL/GenBank/DDBJ whole genome shotgun (WGS) entry which is preliminary data.</text>
</comment>
<dbReference type="Pfam" id="PF12083">
    <property type="entry name" value="DUF3560"/>
    <property type="match status" value="1"/>
</dbReference>
<keyword evidence="1" id="KW-0175">Coiled coil</keyword>
<evidence type="ECO:0000313" key="3">
    <source>
        <dbReference type="Proteomes" id="UP000554965"/>
    </source>
</evidence>
<accession>A0A7Z7INR1</accession>
<dbReference type="Proteomes" id="UP000554965">
    <property type="component" value="Unassembled WGS sequence"/>
</dbReference>
<sequence>MTIEIVHSAEEGTLVHGTTRGDGTNNILKVVGFRWFRTLGVWGIAGSRDRQPDRYKIDRAADALRAAGHAVSIDIDDTHRPTAEAEADTAQRQEQRVDALNAKAARKAAAADAAWEAEQRAAQALPPGGEPIKIGHHSERRHLNAIARAHDATRRASDATELAHQASGRAEAAATTTAHRYNPVTVKNRIEKLEAEQRSDQRILDGHRRVVARSATHEFVDEFGPATGTYRDHVIARMAQRGDQIAYWTAVYAELQASGVASTHSRDSISKGDLIKYRSRWYPVVRVNAKTVSVRFHEGASWTNTIGYHEISDHRPATAAHTAVADG</sequence>
<evidence type="ECO:0000256" key="1">
    <source>
        <dbReference type="SAM" id="Coils"/>
    </source>
</evidence>
<evidence type="ECO:0008006" key="4">
    <source>
        <dbReference type="Google" id="ProtNLM"/>
    </source>
</evidence>
<organism evidence="2 3">
    <name type="scientific">Mycobacterium simulans</name>
    <dbReference type="NCBI Taxonomy" id="627089"/>
    <lineage>
        <taxon>Bacteria</taxon>
        <taxon>Bacillati</taxon>
        <taxon>Actinomycetota</taxon>
        <taxon>Actinomycetes</taxon>
        <taxon>Mycobacteriales</taxon>
        <taxon>Mycobacteriaceae</taxon>
        <taxon>Mycobacterium</taxon>
    </lineage>
</organism>
<gene>
    <name evidence="2" type="ORF">MSIMFB_04487</name>
</gene>
<feature type="coiled-coil region" evidence="1">
    <location>
        <begin position="83"/>
        <end position="110"/>
    </location>
</feature>
<dbReference type="EMBL" id="OCTY01000002">
    <property type="protein sequence ID" value="SOJ57009.1"/>
    <property type="molecule type" value="Genomic_DNA"/>
</dbReference>